<dbReference type="PANTHER" id="PTHR46081:SF8">
    <property type="entry name" value="PEPTIDE METHIONINE SULFOXIDE REDUCTASE 2"/>
    <property type="match status" value="1"/>
</dbReference>
<dbReference type="Gene3D" id="2.170.150.20">
    <property type="entry name" value="Peptide methionine sulfoxide reductase"/>
    <property type="match status" value="1"/>
</dbReference>
<evidence type="ECO:0000256" key="2">
    <source>
        <dbReference type="ARBA" id="ARBA00022723"/>
    </source>
</evidence>
<dbReference type="OMA" id="DEQWRAE"/>
<dbReference type="RefSeq" id="XP_014569232.1">
    <property type="nucleotide sequence ID" value="XM_014713746.1"/>
</dbReference>
<dbReference type="FunCoup" id="G7E5Y7">
    <property type="interactions" value="54"/>
</dbReference>
<proteinExistence type="inferred from homology"/>
<keyword evidence="8" id="KW-1185">Reference proteome</keyword>
<dbReference type="InParanoid" id="G7E5Y7"/>
<dbReference type="STRING" id="764103.G7E5Y7"/>
<evidence type="ECO:0000313" key="7">
    <source>
        <dbReference type="EMBL" id="GAA98247.1"/>
    </source>
</evidence>
<reference evidence="7 8" key="2">
    <citation type="journal article" date="2012" name="Open Biol.">
        <title>Characteristics of nucleosomes and linker DNA regions on the genome of the basidiomycete Mixia osmundae revealed by mono- and dinucleosome mapping.</title>
        <authorList>
            <person name="Nishida H."/>
            <person name="Kondo S."/>
            <person name="Matsumoto T."/>
            <person name="Suzuki Y."/>
            <person name="Yoshikawa H."/>
            <person name="Taylor T.D."/>
            <person name="Sugiyama J."/>
        </authorList>
    </citation>
    <scope>NUCLEOTIDE SEQUENCE [LARGE SCALE GENOMIC DNA]</scope>
    <source>
        <strain evidence="8">CBS 9802 / IAM 14324 / JCM 22182 / KY 12970</strain>
    </source>
</reference>
<name>G7E5Y7_MIXOS</name>
<reference evidence="7 8" key="1">
    <citation type="journal article" date="2011" name="J. Gen. Appl. Microbiol.">
        <title>Draft genome sequencing of the enigmatic basidiomycete Mixia osmundae.</title>
        <authorList>
            <person name="Nishida H."/>
            <person name="Nagatsuka Y."/>
            <person name="Sugiyama J."/>
        </authorList>
    </citation>
    <scope>NUCLEOTIDE SEQUENCE [LARGE SCALE GENOMIC DNA]</scope>
    <source>
        <strain evidence="8">CBS 9802 / IAM 14324 / JCM 22182 / KY 12970</strain>
    </source>
</reference>
<evidence type="ECO:0000256" key="4">
    <source>
        <dbReference type="ARBA" id="ARBA00023002"/>
    </source>
</evidence>
<dbReference type="GO" id="GO:0006979">
    <property type="term" value="P:response to oxidative stress"/>
    <property type="evidence" value="ECO:0007669"/>
    <property type="project" value="InterPro"/>
</dbReference>
<keyword evidence="2 5" id="KW-0479">Metal-binding</keyword>
<feature type="domain" description="MsrB" evidence="6">
    <location>
        <begin position="71"/>
        <end position="197"/>
    </location>
</feature>
<dbReference type="PANTHER" id="PTHR46081">
    <property type="entry name" value="PEPTIDE METHIONINE SULFOXIDE REDUCTASE 2"/>
    <property type="match status" value="1"/>
</dbReference>
<dbReference type="InterPro" id="IPR002579">
    <property type="entry name" value="Met_Sox_Rdtase_MsrB_dom"/>
</dbReference>
<dbReference type="AlphaFoldDB" id="G7E5Y7"/>
<dbReference type="OrthoDB" id="44061at2759"/>
<dbReference type="EC" id="1.8.4.12" evidence="5"/>
<accession>G7E5Y7</accession>
<dbReference type="InterPro" id="IPR011057">
    <property type="entry name" value="Mss4-like_sf"/>
</dbReference>
<evidence type="ECO:0000313" key="8">
    <source>
        <dbReference type="Proteomes" id="UP000009131"/>
    </source>
</evidence>
<gene>
    <name evidence="7" type="primary">Mo04930</name>
    <name evidence="7" type="ORF">E5Q_04930</name>
</gene>
<keyword evidence="4 5" id="KW-0560">Oxidoreductase</keyword>
<organism evidence="7 8">
    <name type="scientific">Mixia osmundae (strain CBS 9802 / IAM 14324 / JCM 22182 / KY 12970)</name>
    <dbReference type="NCBI Taxonomy" id="764103"/>
    <lineage>
        <taxon>Eukaryota</taxon>
        <taxon>Fungi</taxon>
        <taxon>Dikarya</taxon>
        <taxon>Basidiomycota</taxon>
        <taxon>Pucciniomycotina</taxon>
        <taxon>Mixiomycetes</taxon>
        <taxon>Mixiales</taxon>
        <taxon>Mixiaceae</taxon>
        <taxon>Mixia</taxon>
    </lineage>
</organism>
<dbReference type="PROSITE" id="PS51790">
    <property type="entry name" value="MSRB"/>
    <property type="match status" value="1"/>
</dbReference>
<evidence type="ECO:0000256" key="1">
    <source>
        <dbReference type="ARBA" id="ARBA00007174"/>
    </source>
</evidence>
<dbReference type="GO" id="GO:0030091">
    <property type="term" value="P:protein repair"/>
    <property type="evidence" value="ECO:0007669"/>
    <property type="project" value="InterPro"/>
</dbReference>
<dbReference type="GO" id="GO:0033743">
    <property type="term" value="F:peptide-methionine (R)-S-oxide reductase activity"/>
    <property type="evidence" value="ECO:0007669"/>
    <property type="project" value="UniProtKB-EC"/>
</dbReference>
<dbReference type="EMBL" id="BABT02000150">
    <property type="protein sequence ID" value="GAA98247.1"/>
    <property type="molecule type" value="Genomic_DNA"/>
</dbReference>
<comment type="catalytic activity">
    <reaction evidence="5">
        <text>L-methionyl-[protein] + [thioredoxin]-disulfide + H2O = L-methionyl-(R)-S-oxide-[protein] + [thioredoxin]-dithiol</text>
        <dbReference type="Rhea" id="RHEA:24164"/>
        <dbReference type="Rhea" id="RHEA-COMP:10698"/>
        <dbReference type="Rhea" id="RHEA-COMP:10700"/>
        <dbReference type="Rhea" id="RHEA-COMP:12313"/>
        <dbReference type="Rhea" id="RHEA-COMP:12314"/>
        <dbReference type="ChEBI" id="CHEBI:15377"/>
        <dbReference type="ChEBI" id="CHEBI:16044"/>
        <dbReference type="ChEBI" id="CHEBI:29950"/>
        <dbReference type="ChEBI" id="CHEBI:45764"/>
        <dbReference type="ChEBI" id="CHEBI:50058"/>
        <dbReference type="EC" id="1.8.4.12"/>
    </reaction>
</comment>
<dbReference type="eggNOG" id="KOG0856">
    <property type="taxonomic scope" value="Eukaryota"/>
</dbReference>
<evidence type="ECO:0000259" key="6">
    <source>
        <dbReference type="PROSITE" id="PS51790"/>
    </source>
</evidence>
<evidence type="ECO:0000256" key="5">
    <source>
        <dbReference type="RuleBase" id="RU365044"/>
    </source>
</evidence>
<protein>
    <recommendedName>
        <fullName evidence="5">Peptide-methionine (R)-S-oxide reductase</fullName>
        <ecNumber evidence="5">1.8.4.12</ecNumber>
    </recommendedName>
</protein>
<dbReference type="SUPFAM" id="SSF51316">
    <property type="entry name" value="Mss4-like"/>
    <property type="match status" value="1"/>
</dbReference>
<dbReference type="GO" id="GO:0046872">
    <property type="term" value="F:metal ion binding"/>
    <property type="evidence" value="ECO:0007669"/>
    <property type="project" value="UniProtKB-KW"/>
</dbReference>
<evidence type="ECO:0000256" key="3">
    <source>
        <dbReference type="ARBA" id="ARBA00022833"/>
    </source>
</evidence>
<keyword evidence="3 5" id="KW-0862">Zinc</keyword>
<comment type="similarity">
    <text evidence="1 5">Belongs to the MsrB Met sulfoxide reductase family.</text>
</comment>
<dbReference type="NCBIfam" id="TIGR00357">
    <property type="entry name" value="peptide-methionine (R)-S-oxide reductase MsrB"/>
    <property type="match status" value="1"/>
</dbReference>
<sequence length="198" mass="21847">MLSRVARTASNSTRLTAYHPAGNIHRRAWLLAASAPIAIYASQRYFFNLGSSQSTSSSKMAPTDFPKGRTDEEWRTVLSPEQFRILRKKGTEMAGTSDLNDHQPTSGTYNCAACDSPLYTANQKFASHCGWPAFFDTVPGAVTRHEDRTFGMLRTEITCSQCGGHLGHVFKGEGYEAAKSTDERHCVNGISLKFSEDK</sequence>
<dbReference type="Pfam" id="PF01641">
    <property type="entry name" value="SelR"/>
    <property type="match status" value="1"/>
</dbReference>
<comment type="cofactor">
    <cofactor evidence="5">
        <name>Zn(2+)</name>
        <dbReference type="ChEBI" id="CHEBI:29105"/>
    </cofactor>
    <text evidence="5">Binds 1 zinc ion per subunit.</text>
</comment>
<comment type="caution">
    <text evidence="7">The sequence shown here is derived from an EMBL/GenBank/DDBJ whole genome shotgun (WGS) entry which is preliminary data.</text>
</comment>
<dbReference type="Proteomes" id="UP000009131">
    <property type="component" value="Unassembled WGS sequence"/>
</dbReference>
<dbReference type="InterPro" id="IPR028427">
    <property type="entry name" value="Met_Sox_Rdtase_MsrB"/>
</dbReference>
<dbReference type="HOGENOM" id="CLU_031040_8_1_1"/>